<evidence type="ECO:0000256" key="1">
    <source>
        <dbReference type="SAM" id="MobiDB-lite"/>
    </source>
</evidence>
<name>A0AAE0KUV4_9CHLO</name>
<feature type="non-terminal residue" evidence="2">
    <location>
        <position position="105"/>
    </location>
</feature>
<keyword evidence="3" id="KW-1185">Reference proteome</keyword>
<evidence type="ECO:0000313" key="2">
    <source>
        <dbReference type="EMBL" id="KAK3261335.1"/>
    </source>
</evidence>
<comment type="caution">
    <text evidence="2">The sequence shown here is derived from an EMBL/GenBank/DDBJ whole genome shotgun (WGS) entry which is preliminary data.</text>
</comment>
<evidence type="ECO:0000313" key="3">
    <source>
        <dbReference type="Proteomes" id="UP001190700"/>
    </source>
</evidence>
<dbReference type="EMBL" id="LGRX02016972">
    <property type="protein sequence ID" value="KAK3261335.1"/>
    <property type="molecule type" value="Genomic_DNA"/>
</dbReference>
<dbReference type="AlphaFoldDB" id="A0AAE0KUV4"/>
<protein>
    <submittedName>
        <fullName evidence="2">Uncharacterized protein</fullName>
    </submittedName>
</protein>
<gene>
    <name evidence="2" type="ORF">CYMTET_29750</name>
</gene>
<dbReference type="Proteomes" id="UP001190700">
    <property type="component" value="Unassembled WGS sequence"/>
</dbReference>
<accession>A0AAE0KUV4</accession>
<feature type="region of interest" description="Disordered" evidence="1">
    <location>
        <begin position="64"/>
        <end position="105"/>
    </location>
</feature>
<organism evidence="2 3">
    <name type="scientific">Cymbomonas tetramitiformis</name>
    <dbReference type="NCBI Taxonomy" id="36881"/>
    <lineage>
        <taxon>Eukaryota</taxon>
        <taxon>Viridiplantae</taxon>
        <taxon>Chlorophyta</taxon>
        <taxon>Pyramimonadophyceae</taxon>
        <taxon>Pyramimonadales</taxon>
        <taxon>Pyramimonadaceae</taxon>
        <taxon>Cymbomonas</taxon>
    </lineage>
</organism>
<proteinExistence type="predicted"/>
<sequence length="105" mass="11151">MGATELHMLNFFVTICIEELTLFADEQRDELMMGAAEDAVAGVSTAVIRDTSSSSLGIESAVRQEPNEMFDASDDELTTLPAGRRRDEPTTGAAEGEVAGVSTPV</sequence>
<reference evidence="2 3" key="1">
    <citation type="journal article" date="2015" name="Genome Biol. Evol.">
        <title>Comparative Genomics of a Bacterivorous Green Alga Reveals Evolutionary Causalities and Consequences of Phago-Mixotrophic Mode of Nutrition.</title>
        <authorList>
            <person name="Burns J.A."/>
            <person name="Paasch A."/>
            <person name="Narechania A."/>
            <person name="Kim E."/>
        </authorList>
    </citation>
    <scope>NUCLEOTIDE SEQUENCE [LARGE SCALE GENOMIC DNA]</scope>
    <source>
        <strain evidence="2 3">PLY_AMNH</strain>
    </source>
</reference>